<evidence type="ECO:0000256" key="1">
    <source>
        <dbReference type="ARBA" id="ARBA00004308"/>
    </source>
</evidence>
<name>A0ABU4RM24_9HYPH</name>
<keyword evidence="5" id="KW-0472">Membrane</keyword>
<dbReference type="Gene3D" id="3.40.190.10">
    <property type="entry name" value="Periplasmic binding protein-like II"/>
    <property type="match status" value="2"/>
</dbReference>
<keyword evidence="4" id="KW-0997">Cell inner membrane</keyword>
<dbReference type="Proteomes" id="UP001274321">
    <property type="component" value="Unassembled WGS sequence"/>
</dbReference>
<reference evidence="6 7" key="1">
    <citation type="submission" date="2023-11" db="EMBL/GenBank/DDBJ databases">
        <authorList>
            <person name="Bao R."/>
        </authorList>
    </citation>
    <scope>NUCLEOTIDE SEQUENCE [LARGE SCALE GENOMIC DNA]</scope>
    <source>
        <strain evidence="6 7">PJ23</strain>
    </source>
</reference>
<evidence type="ECO:0000256" key="4">
    <source>
        <dbReference type="ARBA" id="ARBA00022519"/>
    </source>
</evidence>
<dbReference type="InterPro" id="IPR044527">
    <property type="entry name" value="NrtA/CpmA_ABC-bd_dom"/>
</dbReference>
<dbReference type="CDD" id="cd13553">
    <property type="entry name" value="PBP2_NrtA_CpmA_like"/>
    <property type="match status" value="1"/>
</dbReference>
<keyword evidence="7" id="KW-1185">Reference proteome</keyword>
<dbReference type="EMBL" id="JAXAFJ010000003">
    <property type="protein sequence ID" value="MDX6805862.1"/>
    <property type="molecule type" value="Genomic_DNA"/>
</dbReference>
<evidence type="ECO:0000256" key="5">
    <source>
        <dbReference type="ARBA" id="ARBA00023136"/>
    </source>
</evidence>
<keyword evidence="2" id="KW-0813">Transport</keyword>
<evidence type="ECO:0000313" key="6">
    <source>
        <dbReference type="EMBL" id="MDX6805862.1"/>
    </source>
</evidence>
<dbReference type="RefSeq" id="WP_319843985.1">
    <property type="nucleotide sequence ID" value="NZ_JAXAFJ010000003.1"/>
</dbReference>
<comment type="subcellular location">
    <subcellularLocation>
        <location evidence="1">Endomembrane system</location>
    </subcellularLocation>
</comment>
<sequence>MRIRAGFIPLVDAAALVAAADRGFASEEGITLDLVREVSWSNMRDRLNFGHFDAAHLLAPMVIAGTLGIDSPPVPLSAAIVLGQNGNSIVLAEDVHAALQAHAGGGDLADPALSGVALRRLLAARRAAGGEPLHFGMTFPFSNHNYLLRYWMAAAGVDPDEDVRLVVTPPPYMVDGLRSGRLHGFCAGSPWPALAVEEGAGRILHLGTDIIAVLPEKVLALRTDWAAQNPEATTALTRALIRAATWCSMPQNRVDLAQMLAAPGRLDVPAEIVLRALEGRLRVDGSGRLRENARYLTIGPPASRPDPDGALWMYAQMARWKQLALSGRDEETVRGCFSPRLHDAAVASMSGADAGDGVGAFMGPRFDPNDLGGYLAELTAQSAVMHKS</sequence>
<dbReference type="PANTHER" id="PTHR30024:SF43">
    <property type="entry name" value="BLL4572 PROTEIN"/>
    <property type="match status" value="1"/>
</dbReference>
<comment type="caution">
    <text evidence="6">The sequence shown here is derived from an EMBL/GenBank/DDBJ whole genome shotgun (WGS) entry which is preliminary data.</text>
</comment>
<proteinExistence type="predicted"/>
<protein>
    <submittedName>
        <fullName evidence="6">CmpA/NrtA family ABC transporter substrate-binding protein</fullName>
    </submittedName>
</protein>
<keyword evidence="3" id="KW-1003">Cell membrane</keyword>
<dbReference type="PANTHER" id="PTHR30024">
    <property type="entry name" value="ALIPHATIC SULFONATES-BINDING PROTEIN-RELATED"/>
    <property type="match status" value="1"/>
</dbReference>
<evidence type="ECO:0000256" key="3">
    <source>
        <dbReference type="ARBA" id="ARBA00022475"/>
    </source>
</evidence>
<evidence type="ECO:0000256" key="2">
    <source>
        <dbReference type="ARBA" id="ARBA00022448"/>
    </source>
</evidence>
<dbReference type="Pfam" id="PF13379">
    <property type="entry name" value="NMT1_2"/>
    <property type="match status" value="1"/>
</dbReference>
<evidence type="ECO:0000313" key="7">
    <source>
        <dbReference type="Proteomes" id="UP001274321"/>
    </source>
</evidence>
<organism evidence="6 7">
    <name type="scientific">Terrihabitans rhizophilus</name>
    <dbReference type="NCBI Taxonomy" id="3092662"/>
    <lineage>
        <taxon>Bacteria</taxon>
        <taxon>Pseudomonadati</taxon>
        <taxon>Pseudomonadota</taxon>
        <taxon>Alphaproteobacteria</taxon>
        <taxon>Hyphomicrobiales</taxon>
        <taxon>Terrihabitans</taxon>
    </lineage>
</organism>
<dbReference type="SUPFAM" id="SSF53850">
    <property type="entry name" value="Periplasmic binding protein-like II"/>
    <property type="match status" value="1"/>
</dbReference>
<accession>A0ABU4RM24</accession>
<gene>
    <name evidence="6" type="ORF">SCD90_07285</name>
</gene>